<dbReference type="InterPro" id="IPR008967">
    <property type="entry name" value="p53-like_TF_DNA-bd_sf"/>
</dbReference>
<keyword evidence="3" id="KW-0804">Transcription</keyword>
<feature type="non-terminal residue" evidence="7">
    <location>
        <position position="1"/>
    </location>
</feature>
<dbReference type="GO" id="GO:0005634">
    <property type="term" value="C:nucleus"/>
    <property type="evidence" value="ECO:0007669"/>
    <property type="project" value="UniProtKB-SubCell"/>
</dbReference>
<name>B4E3Y9_NARAN</name>
<dbReference type="InterPro" id="IPR012346">
    <property type="entry name" value="p53/RUNT-type_TF_DNA-bd_sf"/>
</dbReference>
<dbReference type="GO" id="GO:0005524">
    <property type="term" value="F:ATP binding"/>
    <property type="evidence" value="ECO:0007669"/>
    <property type="project" value="InterPro"/>
</dbReference>
<gene>
    <name evidence="7" type="primary">run</name>
</gene>
<feature type="region of interest" description="Disordered" evidence="5">
    <location>
        <begin position="312"/>
        <end position="371"/>
    </location>
</feature>
<feature type="compositionally biased region" description="Polar residues" evidence="5">
    <location>
        <begin position="349"/>
        <end position="360"/>
    </location>
</feature>
<accession>B4E3Y9</accession>
<evidence type="ECO:0000256" key="1">
    <source>
        <dbReference type="ARBA" id="ARBA00004123"/>
    </source>
</evidence>
<dbReference type="Pfam" id="PF00853">
    <property type="entry name" value="Runt"/>
    <property type="match status" value="1"/>
</dbReference>
<evidence type="ECO:0000256" key="3">
    <source>
        <dbReference type="ARBA" id="ARBA00023163"/>
    </source>
</evidence>
<dbReference type="InterPro" id="IPR013524">
    <property type="entry name" value="Runt_dom"/>
</dbReference>
<dbReference type="FunFam" id="2.60.40.720:FF:000004">
    <property type="entry name" value="runt-related transcription factor 3"/>
    <property type="match status" value="1"/>
</dbReference>
<dbReference type="PANTHER" id="PTHR11950">
    <property type="entry name" value="RUNT RELATED"/>
    <property type="match status" value="1"/>
</dbReference>
<feature type="compositionally biased region" description="Low complexity" evidence="5">
    <location>
        <begin position="336"/>
        <end position="348"/>
    </location>
</feature>
<keyword evidence="4" id="KW-0539">Nucleus</keyword>
<evidence type="ECO:0000256" key="2">
    <source>
        <dbReference type="ARBA" id="ARBA00023015"/>
    </source>
</evidence>
<dbReference type="PANTHER" id="PTHR11950:SF49">
    <property type="entry name" value="PROTEIN LOZENGE"/>
    <property type="match status" value="1"/>
</dbReference>
<evidence type="ECO:0000313" key="7">
    <source>
        <dbReference type="EMBL" id="CAK50844.1"/>
    </source>
</evidence>
<proteinExistence type="evidence at transcript level"/>
<dbReference type="AlphaFoldDB" id="B4E3Y9"/>
<evidence type="ECO:0000256" key="5">
    <source>
        <dbReference type="SAM" id="MobiDB-lite"/>
    </source>
</evidence>
<dbReference type="Gene3D" id="2.60.40.720">
    <property type="match status" value="1"/>
</dbReference>
<protein>
    <submittedName>
        <fullName evidence="7">Runt protein</fullName>
    </submittedName>
</protein>
<evidence type="ECO:0000259" key="6">
    <source>
        <dbReference type="PROSITE" id="PS51062"/>
    </source>
</evidence>
<keyword evidence="2" id="KW-0805">Transcription regulation</keyword>
<dbReference type="InterPro" id="IPR000040">
    <property type="entry name" value="AML1_Runt"/>
</dbReference>
<organism evidence="7">
    <name type="scientific">Narceus annularis</name>
    <name type="common">Millipede</name>
    <dbReference type="NCBI Taxonomy" id="174156"/>
    <lineage>
        <taxon>Eukaryota</taxon>
        <taxon>Metazoa</taxon>
        <taxon>Ecdysozoa</taxon>
        <taxon>Arthropoda</taxon>
        <taxon>Myriapoda</taxon>
        <taxon>Diplopoda</taxon>
        <taxon>Helminthomorpha</taxon>
        <taxon>Spirobolidae</taxon>
        <taxon>Narceus</taxon>
    </lineage>
</organism>
<dbReference type="GO" id="GO:0000978">
    <property type="term" value="F:RNA polymerase II cis-regulatory region sequence-specific DNA binding"/>
    <property type="evidence" value="ECO:0007669"/>
    <property type="project" value="TreeGrafter"/>
</dbReference>
<sequence length="371" mass="40196">SNKTLPVAFKVVALGDINDGTIVTIRAGNDENYCAELRNCTAIMKNQIAKFNDLRFVGRSGRGKSFNLTITVSTNPPQVATYGKAIKVTVDGPREPRSKPHPSQALHLPVTPDPHWGHYGPHYTPYLPTSSLQYSGEHVAQSATILSHDPSHLGAELPVSVSTSDFALNPHAAALANAVSFNKELESHPAIEFPMDRDPPHLSSLRLYPASTTDFRFSPHVNATVSTYPTPTTTVSLFAGHPSYPLLPPHHHGYYSSATSNASTYFNPSMIPSSLLYPHLYQTVPQSQLHSSLMLQGNELRNVMESLIQQPRGEGRAIEGSSTASQASIQEETQQSPAAAIVASSTSATNGHSHSQSEQSVWRPYSHDAMS</sequence>
<evidence type="ECO:0000256" key="4">
    <source>
        <dbReference type="ARBA" id="ARBA00023242"/>
    </source>
</evidence>
<dbReference type="EMBL" id="AM279692">
    <property type="protein sequence ID" value="CAK50844.1"/>
    <property type="molecule type" value="mRNA"/>
</dbReference>
<dbReference type="PROSITE" id="PS51062">
    <property type="entry name" value="RUNT"/>
    <property type="match status" value="1"/>
</dbReference>
<dbReference type="SUPFAM" id="SSF49417">
    <property type="entry name" value="p53-like transcription factors"/>
    <property type="match status" value="1"/>
</dbReference>
<dbReference type="GO" id="GO:0000981">
    <property type="term" value="F:DNA-binding transcription factor activity, RNA polymerase II-specific"/>
    <property type="evidence" value="ECO:0007669"/>
    <property type="project" value="TreeGrafter"/>
</dbReference>
<dbReference type="PRINTS" id="PR00967">
    <property type="entry name" value="ONCOGENEAML1"/>
</dbReference>
<comment type="subcellular location">
    <subcellularLocation>
        <location evidence="1">Nucleus</location>
    </subcellularLocation>
</comment>
<reference evidence="7" key="1">
    <citation type="submission" date="2006-06" db="EMBL/GenBank/DDBJ databases">
        <title>Hunchback and orthodenticle expression in a myriapod suggest a conservation of anterior axial patterning among arthropods.</title>
        <authorList>
            <person name="Janssen R."/>
            <person name="Damen W.G.M."/>
        </authorList>
    </citation>
    <scope>NUCLEOTIDE SEQUENCE</scope>
</reference>
<feature type="compositionally biased region" description="Polar residues" evidence="5">
    <location>
        <begin position="320"/>
        <end position="335"/>
    </location>
</feature>
<feature type="domain" description="Runt" evidence="6">
    <location>
        <begin position="1"/>
        <end position="98"/>
    </location>
</feature>